<dbReference type="SUPFAM" id="SSF46689">
    <property type="entry name" value="Homeodomain-like"/>
    <property type="match status" value="1"/>
</dbReference>
<protein>
    <submittedName>
        <fullName evidence="1">Uncharacterized protein</fullName>
    </submittedName>
</protein>
<evidence type="ECO:0000313" key="1">
    <source>
        <dbReference type="EMBL" id="MCP2162686.1"/>
    </source>
</evidence>
<keyword evidence="2" id="KW-1185">Reference proteome</keyword>
<accession>A0ABT1H694</accession>
<proteinExistence type="predicted"/>
<reference evidence="1 2" key="1">
    <citation type="submission" date="2022-06" db="EMBL/GenBank/DDBJ databases">
        <title>Genomic Encyclopedia of Archaeal and Bacterial Type Strains, Phase II (KMG-II): from individual species to whole genera.</title>
        <authorList>
            <person name="Goeker M."/>
        </authorList>
    </citation>
    <scope>NUCLEOTIDE SEQUENCE [LARGE SCALE GENOMIC DNA]</scope>
    <source>
        <strain evidence="1 2">DSM 45037</strain>
    </source>
</reference>
<name>A0ABT1H694_9NOCA</name>
<dbReference type="RefSeq" id="WP_253656245.1">
    <property type="nucleotide sequence ID" value="NZ_BAAAOE010000002.1"/>
</dbReference>
<dbReference type="InterPro" id="IPR009057">
    <property type="entry name" value="Homeodomain-like_sf"/>
</dbReference>
<organism evidence="1 2">
    <name type="scientific">Williamsia serinedens</name>
    <dbReference type="NCBI Taxonomy" id="391736"/>
    <lineage>
        <taxon>Bacteria</taxon>
        <taxon>Bacillati</taxon>
        <taxon>Actinomycetota</taxon>
        <taxon>Actinomycetes</taxon>
        <taxon>Mycobacteriales</taxon>
        <taxon>Nocardiaceae</taxon>
        <taxon>Williamsia</taxon>
    </lineage>
</organism>
<dbReference type="EMBL" id="JAMTCG010000007">
    <property type="protein sequence ID" value="MCP2162686.1"/>
    <property type="molecule type" value="Genomic_DNA"/>
</dbReference>
<gene>
    <name evidence="1" type="ORF">LX12_003894</name>
</gene>
<sequence length="115" mass="13135">MIDLERIEWRRGEVRRLTRHGYSASRIAAAIGVAERTVVRDRVAIGVAQRRPELISEAVWERVEKLMAGGCSCAEAARTVGISKHAVAHRFPDHKWTRAQTAEWARFMREVRRAS</sequence>
<evidence type="ECO:0000313" key="2">
    <source>
        <dbReference type="Proteomes" id="UP001205740"/>
    </source>
</evidence>
<comment type="caution">
    <text evidence="1">The sequence shown here is derived from an EMBL/GenBank/DDBJ whole genome shotgun (WGS) entry which is preliminary data.</text>
</comment>
<dbReference type="Proteomes" id="UP001205740">
    <property type="component" value="Unassembled WGS sequence"/>
</dbReference>